<dbReference type="AlphaFoldDB" id="A0A6J6IUG8"/>
<dbReference type="Pfam" id="PF00800">
    <property type="entry name" value="PDT"/>
    <property type="match status" value="1"/>
</dbReference>
<dbReference type="EC" id="4.2.1.51" evidence="2"/>
<dbReference type="InterPro" id="IPR045865">
    <property type="entry name" value="ACT-like_dom_sf"/>
</dbReference>
<dbReference type="EMBL" id="CAEZVF010000181">
    <property type="protein sequence ID" value="CAB4627729.1"/>
    <property type="molecule type" value="Genomic_DNA"/>
</dbReference>
<keyword evidence="6" id="KW-0456">Lyase</keyword>
<evidence type="ECO:0000256" key="1">
    <source>
        <dbReference type="ARBA" id="ARBA00004741"/>
    </source>
</evidence>
<keyword evidence="4" id="KW-0057">Aromatic amino acid biosynthesis</keyword>
<accession>A0A6J6IUG8</accession>
<dbReference type="GO" id="GO:0005737">
    <property type="term" value="C:cytoplasm"/>
    <property type="evidence" value="ECO:0007669"/>
    <property type="project" value="TreeGrafter"/>
</dbReference>
<dbReference type="Pfam" id="PF01842">
    <property type="entry name" value="ACT"/>
    <property type="match status" value="1"/>
</dbReference>
<name>A0A6J6IUG8_9ZZZZ</name>
<dbReference type="NCBIfam" id="NF008865">
    <property type="entry name" value="PRK11898.1"/>
    <property type="match status" value="1"/>
</dbReference>
<evidence type="ECO:0000256" key="6">
    <source>
        <dbReference type="ARBA" id="ARBA00023239"/>
    </source>
</evidence>
<comment type="pathway">
    <text evidence="1">Amino-acid biosynthesis; L-phenylalanine biosynthesis; phenylpyruvate from prephenate: step 1/1.</text>
</comment>
<dbReference type="PROSITE" id="PS00857">
    <property type="entry name" value="PREPHENATE_DEHYDR_1"/>
    <property type="match status" value="1"/>
</dbReference>
<keyword evidence="3" id="KW-0028">Amino-acid biosynthesis</keyword>
<evidence type="ECO:0000256" key="3">
    <source>
        <dbReference type="ARBA" id="ARBA00022605"/>
    </source>
</evidence>
<feature type="domain" description="ACT" evidence="9">
    <location>
        <begin position="197"/>
        <end position="274"/>
    </location>
</feature>
<evidence type="ECO:0000313" key="10">
    <source>
        <dbReference type="EMBL" id="CAB4627729.1"/>
    </source>
</evidence>
<evidence type="ECO:0000256" key="4">
    <source>
        <dbReference type="ARBA" id="ARBA00023141"/>
    </source>
</evidence>
<proteinExistence type="predicted"/>
<comment type="catalytic activity">
    <reaction evidence="7">
        <text>prephenate + H(+) = 3-phenylpyruvate + CO2 + H2O</text>
        <dbReference type="Rhea" id="RHEA:21648"/>
        <dbReference type="ChEBI" id="CHEBI:15377"/>
        <dbReference type="ChEBI" id="CHEBI:15378"/>
        <dbReference type="ChEBI" id="CHEBI:16526"/>
        <dbReference type="ChEBI" id="CHEBI:18005"/>
        <dbReference type="ChEBI" id="CHEBI:29934"/>
        <dbReference type="EC" id="4.2.1.51"/>
    </reaction>
</comment>
<dbReference type="PANTHER" id="PTHR21022:SF19">
    <property type="entry name" value="PREPHENATE DEHYDRATASE-RELATED"/>
    <property type="match status" value="1"/>
</dbReference>
<protein>
    <recommendedName>
        <fullName evidence="2">prephenate dehydratase</fullName>
        <ecNumber evidence="2">4.2.1.51</ecNumber>
    </recommendedName>
</protein>
<dbReference type="PANTHER" id="PTHR21022">
    <property type="entry name" value="PREPHENATE DEHYDRATASE P PROTEIN"/>
    <property type="match status" value="1"/>
</dbReference>
<dbReference type="InterPro" id="IPR002912">
    <property type="entry name" value="ACT_dom"/>
</dbReference>
<gene>
    <name evidence="10" type="ORF">UFOPK1939_01035</name>
</gene>
<dbReference type="SUPFAM" id="SSF53850">
    <property type="entry name" value="Periplasmic binding protein-like II"/>
    <property type="match status" value="1"/>
</dbReference>
<dbReference type="FunFam" id="3.40.190.10:FF:000064">
    <property type="entry name" value="Prephenate dehydratase"/>
    <property type="match status" value="1"/>
</dbReference>
<organism evidence="10">
    <name type="scientific">freshwater metagenome</name>
    <dbReference type="NCBI Taxonomy" id="449393"/>
    <lineage>
        <taxon>unclassified sequences</taxon>
        <taxon>metagenomes</taxon>
        <taxon>ecological metagenomes</taxon>
    </lineage>
</organism>
<dbReference type="InterPro" id="IPR001086">
    <property type="entry name" value="Preph_deHydtase"/>
</dbReference>
<dbReference type="PROSITE" id="PS51671">
    <property type="entry name" value="ACT"/>
    <property type="match status" value="1"/>
</dbReference>
<dbReference type="SUPFAM" id="SSF55021">
    <property type="entry name" value="ACT-like"/>
    <property type="match status" value="1"/>
</dbReference>
<evidence type="ECO:0000256" key="5">
    <source>
        <dbReference type="ARBA" id="ARBA00023222"/>
    </source>
</evidence>
<dbReference type="PROSITE" id="PS51171">
    <property type="entry name" value="PREPHENATE_DEHYDR_3"/>
    <property type="match status" value="1"/>
</dbReference>
<evidence type="ECO:0000256" key="2">
    <source>
        <dbReference type="ARBA" id="ARBA00013147"/>
    </source>
</evidence>
<dbReference type="InterPro" id="IPR008242">
    <property type="entry name" value="Chor_mutase/pphenate_deHydtase"/>
</dbReference>
<evidence type="ECO:0000259" key="8">
    <source>
        <dbReference type="PROSITE" id="PS51171"/>
    </source>
</evidence>
<feature type="domain" description="Prephenate dehydratase" evidence="8">
    <location>
        <begin position="3"/>
        <end position="182"/>
    </location>
</feature>
<dbReference type="CDD" id="cd04905">
    <property type="entry name" value="ACT_CM-PDT"/>
    <property type="match status" value="1"/>
</dbReference>
<dbReference type="FunFam" id="3.30.70.260:FF:000012">
    <property type="entry name" value="Prephenate dehydratase"/>
    <property type="match status" value="1"/>
</dbReference>
<dbReference type="PIRSF" id="PIRSF001500">
    <property type="entry name" value="Chor_mut_pdt_Ppr"/>
    <property type="match status" value="1"/>
</dbReference>
<dbReference type="InterPro" id="IPR018528">
    <property type="entry name" value="Preph_deHydtase_CS"/>
</dbReference>
<dbReference type="GO" id="GO:0004664">
    <property type="term" value="F:prephenate dehydratase activity"/>
    <property type="evidence" value="ECO:0007669"/>
    <property type="project" value="UniProtKB-EC"/>
</dbReference>
<reference evidence="10" key="1">
    <citation type="submission" date="2020-05" db="EMBL/GenBank/DDBJ databases">
        <authorList>
            <person name="Chiriac C."/>
            <person name="Salcher M."/>
            <person name="Ghai R."/>
            <person name="Kavagutti S V."/>
        </authorList>
    </citation>
    <scope>NUCLEOTIDE SEQUENCE</scope>
</reference>
<dbReference type="UniPathway" id="UPA00121">
    <property type="reaction ID" value="UER00345"/>
</dbReference>
<dbReference type="CDD" id="cd13632">
    <property type="entry name" value="PBP2_Aa-PDT_like"/>
    <property type="match status" value="1"/>
</dbReference>
<dbReference type="Gene3D" id="3.40.190.10">
    <property type="entry name" value="Periplasmic binding protein-like II"/>
    <property type="match status" value="2"/>
</dbReference>
<dbReference type="GO" id="GO:0009094">
    <property type="term" value="P:L-phenylalanine biosynthetic process"/>
    <property type="evidence" value="ECO:0007669"/>
    <property type="project" value="UniProtKB-UniPathway"/>
</dbReference>
<sequence length="308" mass="32800">MTRIAYLGPAGTFTERAASQVQDADTDPELIPFHTVLAELDALRSGEVDVAVVAFENSVEGSVAISLDGLAFGEPLVITDEVVLPVSFALLVRPGTTLADIKTVAAHSHAEPQCRNWLKATIPDATFEPSASNADAAREVQSGRWDAALAGAFAAPRYGLEVLADEIHDVEGAETRFVVVRRPQAPPVPTGSDKTTLVLFPHDDHPGGLLEILAEFANQGINLERLESRPTGDGLGQYCFSIDAEGHINDEAMGAALMGLRALCADIRYLGSYPKAHSTASSERRAPRTGSGVDSAIWLEQLRQGHTP</sequence>
<evidence type="ECO:0000256" key="7">
    <source>
        <dbReference type="ARBA" id="ARBA00047848"/>
    </source>
</evidence>
<evidence type="ECO:0000259" key="9">
    <source>
        <dbReference type="PROSITE" id="PS51671"/>
    </source>
</evidence>
<keyword evidence="5" id="KW-0584">Phenylalanine biosynthesis</keyword>
<dbReference type="Gene3D" id="3.30.70.260">
    <property type="match status" value="1"/>
</dbReference>